<dbReference type="SUPFAM" id="SSF53335">
    <property type="entry name" value="S-adenosyl-L-methionine-dependent methyltransferases"/>
    <property type="match status" value="1"/>
</dbReference>
<organism evidence="8 9">
    <name type="scientific">Pseudolysinimonas kribbensis</name>
    <dbReference type="NCBI Taxonomy" id="433641"/>
    <lineage>
        <taxon>Bacteria</taxon>
        <taxon>Bacillati</taxon>
        <taxon>Actinomycetota</taxon>
        <taxon>Actinomycetes</taxon>
        <taxon>Micrococcales</taxon>
        <taxon>Microbacteriaceae</taxon>
        <taxon>Pseudolysinimonas</taxon>
    </lineage>
</organism>
<dbReference type="EC" id="2.1.1.72" evidence="1"/>
<keyword evidence="5" id="KW-0680">Restriction system</keyword>
<evidence type="ECO:0000256" key="5">
    <source>
        <dbReference type="ARBA" id="ARBA00022747"/>
    </source>
</evidence>
<accession>A0ABQ6KD61</accession>
<keyword evidence="3" id="KW-0808">Transferase</keyword>
<gene>
    <name evidence="8" type="ORF">GCM10025881_34790</name>
</gene>
<evidence type="ECO:0000256" key="4">
    <source>
        <dbReference type="ARBA" id="ARBA00022691"/>
    </source>
</evidence>
<sequence>MFYNTGIATYVWIIDNDKRPERRGVVQLIDGTGFSHKMRKSLGSKRKELGTDDIETIVELYGSLNQSDVSKTFKNDDFGYRTITVERPLRLNWALTPERWATALTAKPLSSLAGRVAPRARIETTTDLGAFTKQLKQALMDADLTLTAAQLKSLLSALSERDDTAPVITNAKGAPEPDPELRDTENVPLGEGIHDYFAREVLPHAPDAWIDESKTRIGYEIPFTRHFYKYVPPRPLEEIDADLERLVREISELLREVEA</sequence>
<dbReference type="InterPro" id="IPR029063">
    <property type="entry name" value="SAM-dependent_MTases_sf"/>
</dbReference>
<keyword evidence="2" id="KW-0489">Methyltransferase</keyword>
<dbReference type="InterPro" id="IPR003356">
    <property type="entry name" value="DNA_methylase_A-5"/>
</dbReference>
<name>A0ABQ6KD61_9MICO</name>
<evidence type="ECO:0000313" key="9">
    <source>
        <dbReference type="Proteomes" id="UP001157034"/>
    </source>
</evidence>
<comment type="caution">
    <text evidence="8">The sequence shown here is derived from an EMBL/GenBank/DDBJ whole genome shotgun (WGS) entry which is preliminary data.</text>
</comment>
<dbReference type="PANTHER" id="PTHR42933">
    <property type="entry name" value="SLR6095 PROTEIN"/>
    <property type="match status" value="1"/>
</dbReference>
<reference evidence="9" key="1">
    <citation type="journal article" date="2019" name="Int. J. Syst. Evol. Microbiol.">
        <title>The Global Catalogue of Microorganisms (GCM) 10K type strain sequencing project: providing services to taxonomists for standard genome sequencing and annotation.</title>
        <authorList>
            <consortium name="The Broad Institute Genomics Platform"/>
            <consortium name="The Broad Institute Genome Sequencing Center for Infectious Disease"/>
            <person name="Wu L."/>
            <person name="Ma J."/>
        </authorList>
    </citation>
    <scope>NUCLEOTIDE SEQUENCE [LARGE SCALE GENOMIC DNA]</scope>
    <source>
        <strain evidence="9">NBRC 108894</strain>
    </source>
</reference>
<evidence type="ECO:0000313" key="8">
    <source>
        <dbReference type="EMBL" id="GMA96655.1"/>
    </source>
</evidence>
<protein>
    <recommendedName>
        <fullName evidence="1">site-specific DNA-methyltransferase (adenine-specific)</fullName>
        <ecNumber evidence="1">2.1.1.72</ecNumber>
    </recommendedName>
</protein>
<keyword evidence="4" id="KW-0949">S-adenosyl-L-methionine</keyword>
<evidence type="ECO:0000256" key="2">
    <source>
        <dbReference type="ARBA" id="ARBA00022603"/>
    </source>
</evidence>
<dbReference type="Gene3D" id="3.40.50.150">
    <property type="entry name" value="Vaccinia Virus protein VP39"/>
    <property type="match status" value="1"/>
</dbReference>
<feature type="domain" description="DNA methylase adenine-specific" evidence="7">
    <location>
        <begin position="1"/>
        <end position="67"/>
    </location>
</feature>
<dbReference type="EMBL" id="BSVB01000001">
    <property type="protein sequence ID" value="GMA96655.1"/>
    <property type="molecule type" value="Genomic_DNA"/>
</dbReference>
<dbReference type="InterPro" id="IPR051537">
    <property type="entry name" value="DNA_Adenine_Mtase"/>
</dbReference>
<dbReference type="Pfam" id="PF02384">
    <property type="entry name" value="N6_Mtase"/>
    <property type="match status" value="1"/>
</dbReference>
<dbReference type="PANTHER" id="PTHR42933:SF3">
    <property type="entry name" value="TYPE I RESTRICTION ENZYME MJAVIII METHYLASE SUBUNIT"/>
    <property type="match status" value="1"/>
</dbReference>
<evidence type="ECO:0000256" key="3">
    <source>
        <dbReference type="ARBA" id="ARBA00022679"/>
    </source>
</evidence>
<proteinExistence type="predicted"/>
<keyword evidence="9" id="KW-1185">Reference proteome</keyword>
<evidence type="ECO:0000256" key="1">
    <source>
        <dbReference type="ARBA" id="ARBA00011900"/>
    </source>
</evidence>
<dbReference type="Proteomes" id="UP001157034">
    <property type="component" value="Unassembled WGS sequence"/>
</dbReference>
<evidence type="ECO:0000256" key="6">
    <source>
        <dbReference type="ARBA" id="ARBA00047942"/>
    </source>
</evidence>
<comment type="catalytic activity">
    <reaction evidence="6">
        <text>a 2'-deoxyadenosine in DNA + S-adenosyl-L-methionine = an N(6)-methyl-2'-deoxyadenosine in DNA + S-adenosyl-L-homocysteine + H(+)</text>
        <dbReference type="Rhea" id="RHEA:15197"/>
        <dbReference type="Rhea" id="RHEA-COMP:12418"/>
        <dbReference type="Rhea" id="RHEA-COMP:12419"/>
        <dbReference type="ChEBI" id="CHEBI:15378"/>
        <dbReference type="ChEBI" id="CHEBI:57856"/>
        <dbReference type="ChEBI" id="CHEBI:59789"/>
        <dbReference type="ChEBI" id="CHEBI:90615"/>
        <dbReference type="ChEBI" id="CHEBI:90616"/>
        <dbReference type="EC" id="2.1.1.72"/>
    </reaction>
</comment>
<evidence type="ECO:0000259" key="7">
    <source>
        <dbReference type="Pfam" id="PF02384"/>
    </source>
</evidence>